<protein>
    <submittedName>
        <fullName evidence="2">Uncharacterized protein</fullName>
    </submittedName>
</protein>
<dbReference type="EMBL" id="BMMH01000044">
    <property type="protein sequence ID" value="GGL46673.1"/>
    <property type="molecule type" value="Genomic_DNA"/>
</dbReference>
<gene>
    <name evidence="2" type="ORF">GCM10011588_71900</name>
</gene>
<proteinExistence type="predicted"/>
<accession>A0A917W0C1</accession>
<keyword evidence="3" id="KW-1185">Reference proteome</keyword>
<sequence>MHRFPGQDTNKAPHDIACHVESLLDEQARVVDELMSAETAYIEAVAEAQRAGLLSRGELSEAYTRLHSWGISNFSNRWRRLVGVVPEQLRAAPVATPPGIEPLPATRMPPVDTYGR</sequence>
<comment type="caution">
    <text evidence="2">The sequence shown here is derived from an EMBL/GenBank/DDBJ whole genome shotgun (WGS) entry which is preliminary data.</text>
</comment>
<evidence type="ECO:0000256" key="1">
    <source>
        <dbReference type="SAM" id="MobiDB-lite"/>
    </source>
</evidence>
<dbReference type="AlphaFoldDB" id="A0A917W0C1"/>
<organism evidence="2 3">
    <name type="scientific">Nocardia jinanensis</name>
    <dbReference type="NCBI Taxonomy" id="382504"/>
    <lineage>
        <taxon>Bacteria</taxon>
        <taxon>Bacillati</taxon>
        <taxon>Actinomycetota</taxon>
        <taxon>Actinomycetes</taxon>
        <taxon>Mycobacteriales</taxon>
        <taxon>Nocardiaceae</taxon>
        <taxon>Nocardia</taxon>
    </lineage>
</organism>
<feature type="region of interest" description="Disordered" evidence="1">
    <location>
        <begin position="94"/>
        <end position="116"/>
    </location>
</feature>
<dbReference type="Proteomes" id="UP000638263">
    <property type="component" value="Unassembled WGS sequence"/>
</dbReference>
<evidence type="ECO:0000313" key="3">
    <source>
        <dbReference type="Proteomes" id="UP000638263"/>
    </source>
</evidence>
<reference evidence="2" key="1">
    <citation type="journal article" date="2014" name="Int. J. Syst. Evol. Microbiol.">
        <title>Complete genome sequence of Corynebacterium casei LMG S-19264T (=DSM 44701T), isolated from a smear-ripened cheese.</title>
        <authorList>
            <consortium name="US DOE Joint Genome Institute (JGI-PGF)"/>
            <person name="Walter F."/>
            <person name="Albersmeier A."/>
            <person name="Kalinowski J."/>
            <person name="Ruckert C."/>
        </authorList>
    </citation>
    <scope>NUCLEOTIDE SEQUENCE</scope>
    <source>
        <strain evidence="2">CGMCC 4.3508</strain>
    </source>
</reference>
<name>A0A917W0C1_9NOCA</name>
<evidence type="ECO:0000313" key="2">
    <source>
        <dbReference type="EMBL" id="GGL46673.1"/>
    </source>
</evidence>
<dbReference type="RefSeq" id="WP_058856884.1">
    <property type="nucleotide sequence ID" value="NZ_BMMH01000044.1"/>
</dbReference>
<reference evidence="2" key="2">
    <citation type="submission" date="2020-09" db="EMBL/GenBank/DDBJ databases">
        <authorList>
            <person name="Sun Q."/>
            <person name="Zhou Y."/>
        </authorList>
    </citation>
    <scope>NUCLEOTIDE SEQUENCE</scope>
    <source>
        <strain evidence="2">CGMCC 4.3508</strain>
    </source>
</reference>